<sequence>MKITLNKEASRFGEAFAIGNGHMGAMVYGGIKTDRLDLSENTFFSGNKCVEDNQTGANAAFYKMREQTAAGDYAAALETSREFYGKRGNYGTNLPVGQLLIERADEMGEAAGYERSLDLENGIVTSKYTQNGEQVSRQAFASHVHNVIVYEAVSDKNDMNLLFSFQSMREGEYIKYHIGGIFFVCEALETMHSDGTTGTLLCGKVSIHTDGFPEVKENGVLIKRASRASVYITAITDFKEEALEKERQILQLQMKMNRTFVKVDELAVEEILESHKKDMEELYSRVSLEIEGQPLVNRMFQMGRYLLYSSSREDSLLPAHLQGIWNDNVACRIGWTCDMHLDINTQMNYWPSEVTNLPETAVPLFRWIREDLIPAGRIAAKESYGLNGWVGELVSNSWGYAAPYWASPLSPCPTGGVWTITQMWEHFLTSQDKDFLKKEAFPVIEEAAAFFCEYLFEDEKSGCLTCGPSISPENSFLVDGKVYQMSNGCTYEIIMIRELFDIYLKACRVLGRKKKRTKEIAEKTGRLLPYRIKADGQIAEWNHDFPAVDLQHRHTSHLLGLFPFAQITPEKEDLAKAAKAVITAKLTPEENWEDTGWARSLLMLYEARLRDPKKAYGHIESMLSNLLEPNGFIIHPPTRGAGSFDNVYELDGNTGLTSCIAEMLMQSHNGVIRILPCLPEQWYKGEVKGLCARGGVTVDISWDQSSCKVYLRSKNNRRISVQYGDSRKTISLKAGITRELQYN</sequence>
<evidence type="ECO:0000313" key="4">
    <source>
        <dbReference type="EMBL" id="TLC98840.1"/>
    </source>
</evidence>
<dbReference type="PANTHER" id="PTHR31084:SF0">
    <property type="entry name" value="ALPHA-L-FUCOSIDASE 2"/>
    <property type="match status" value="1"/>
</dbReference>
<evidence type="ECO:0000259" key="3">
    <source>
        <dbReference type="Pfam" id="PF22124"/>
    </source>
</evidence>
<dbReference type="STRING" id="180332.GCA_000797495_05871"/>
<dbReference type="GO" id="GO:0005975">
    <property type="term" value="P:carbohydrate metabolic process"/>
    <property type="evidence" value="ECO:0007669"/>
    <property type="project" value="InterPro"/>
</dbReference>
<dbReference type="InterPro" id="IPR012341">
    <property type="entry name" value="6hp_glycosidase-like_sf"/>
</dbReference>
<keyword evidence="4" id="KW-0378">Hydrolase</keyword>
<gene>
    <name evidence="4" type="ORF">DSM106044_04375</name>
</gene>
<comment type="caution">
    <text evidence="4">The sequence shown here is derived from an EMBL/GenBank/DDBJ whole genome shotgun (WGS) entry which is preliminary data.</text>
</comment>
<feature type="domain" description="Glycosyl hydrolase family 95 catalytic" evidence="3">
    <location>
        <begin position="256"/>
        <end position="664"/>
    </location>
</feature>
<evidence type="ECO:0000313" key="5">
    <source>
        <dbReference type="Proteomes" id="UP000306509"/>
    </source>
</evidence>
<dbReference type="Gene3D" id="1.50.10.10">
    <property type="match status" value="1"/>
</dbReference>
<evidence type="ECO:0000259" key="1">
    <source>
        <dbReference type="Pfam" id="PF14498"/>
    </source>
</evidence>
<organism evidence="4 5">
    <name type="scientific">Robinsoniella peoriensis</name>
    <dbReference type="NCBI Taxonomy" id="180332"/>
    <lineage>
        <taxon>Bacteria</taxon>
        <taxon>Bacillati</taxon>
        <taxon>Bacillota</taxon>
        <taxon>Clostridia</taxon>
        <taxon>Lachnospirales</taxon>
        <taxon>Lachnospiraceae</taxon>
        <taxon>Robinsoniella</taxon>
    </lineage>
</organism>
<dbReference type="SUPFAM" id="SSF48208">
    <property type="entry name" value="Six-hairpin glycosidases"/>
    <property type="match status" value="1"/>
</dbReference>
<dbReference type="PANTHER" id="PTHR31084">
    <property type="entry name" value="ALPHA-L-FUCOSIDASE 2"/>
    <property type="match status" value="1"/>
</dbReference>
<dbReference type="PIRSF" id="PIRSF007663">
    <property type="entry name" value="UCP007663"/>
    <property type="match status" value="1"/>
</dbReference>
<dbReference type="InterPro" id="IPR049053">
    <property type="entry name" value="AFCA-like_C"/>
</dbReference>
<feature type="domain" description="Glycosyl hydrolase family 95 N-terminal" evidence="1">
    <location>
        <begin position="4"/>
        <end position="240"/>
    </location>
</feature>
<protein>
    <submittedName>
        <fullName evidence="4">Trehalose and maltose hydrolases (Possible phosphorylases)</fullName>
    </submittedName>
</protein>
<dbReference type="AlphaFoldDB" id="A0A4U8Q2B6"/>
<dbReference type="GO" id="GO:0004560">
    <property type="term" value="F:alpha-L-fucosidase activity"/>
    <property type="evidence" value="ECO:0007669"/>
    <property type="project" value="InterPro"/>
</dbReference>
<evidence type="ECO:0000259" key="2">
    <source>
        <dbReference type="Pfam" id="PF21307"/>
    </source>
</evidence>
<feature type="domain" description="Alpha fucosidase A-like C-terminal" evidence="2">
    <location>
        <begin position="666"/>
        <end position="727"/>
    </location>
</feature>
<dbReference type="InterPro" id="IPR054363">
    <property type="entry name" value="GH95_cat"/>
</dbReference>
<accession>A0A4U8Q2B6</accession>
<dbReference type="EMBL" id="QGQD01000083">
    <property type="protein sequence ID" value="TLC98840.1"/>
    <property type="molecule type" value="Genomic_DNA"/>
</dbReference>
<reference evidence="4 5" key="1">
    <citation type="journal article" date="2019" name="Anaerobe">
        <title>Detection of Robinsoniella peoriensis in multiple bone samples of a trauma patient.</title>
        <authorList>
            <person name="Schrottner P."/>
            <person name="Hartwich K."/>
            <person name="Bunk B."/>
            <person name="Schober I."/>
            <person name="Helbig S."/>
            <person name="Rudolph W.W."/>
            <person name="Gunzer F."/>
        </authorList>
    </citation>
    <scope>NUCLEOTIDE SEQUENCE [LARGE SCALE GENOMIC DNA]</scope>
    <source>
        <strain evidence="4 5">DSM 106044</strain>
    </source>
</reference>
<dbReference type="InterPro" id="IPR008928">
    <property type="entry name" value="6-hairpin_glycosidase_sf"/>
</dbReference>
<proteinExistence type="predicted"/>
<name>A0A4U8Q2B6_9FIRM</name>
<keyword evidence="5" id="KW-1185">Reference proteome</keyword>
<dbReference type="InterPro" id="IPR027414">
    <property type="entry name" value="GH95_N_dom"/>
</dbReference>
<dbReference type="RefSeq" id="WP_138003666.1">
    <property type="nucleotide sequence ID" value="NZ_QGQD01000083.1"/>
</dbReference>
<dbReference type="Pfam" id="PF22124">
    <property type="entry name" value="Glyco_hydro_95_cat"/>
    <property type="match status" value="1"/>
</dbReference>
<dbReference type="Pfam" id="PF14498">
    <property type="entry name" value="Glyco_hyd_65N_2"/>
    <property type="match status" value="1"/>
</dbReference>
<dbReference type="InterPro" id="IPR016518">
    <property type="entry name" value="Alpha-L-fucosidase"/>
</dbReference>
<dbReference type="Proteomes" id="UP000306509">
    <property type="component" value="Unassembled WGS sequence"/>
</dbReference>
<dbReference type="Pfam" id="PF21307">
    <property type="entry name" value="Glyco_hydro_95_C"/>
    <property type="match status" value="1"/>
</dbReference>